<reference evidence="1 2" key="1">
    <citation type="submission" date="2013-09" db="EMBL/GenBank/DDBJ databases">
        <title>Whole genome shotgun sequence of Novosphingobium tardaugens NBRC 16725.</title>
        <authorList>
            <person name="Isaki S."/>
            <person name="Hosoyama A."/>
            <person name="Tsuchikane K."/>
            <person name="Katsumata H."/>
            <person name="Ando Y."/>
            <person name="Yamazaki S."/>
            <person name="Fujita N."/>
        </authorList>
    </citation>
    <scope>NUCLEOTIDE SEQUENCE [LARGE SCALE GENOMIC DNA]</scope>
    <source>
        <strain evidence="1 2">NBRC 16725</strain>
    </source>
</reference>
<sequence>MADVPIIDRAMAAAINFFMVVSFEICGPQPGHEEKLPRACRRTMPGRGQLVIKCNGLCRTADRAATIAGMPRVGRGKGHV</sequence>
<evidence type="ECO:0000313" key="2">
    <source>
        <dbReference type="Proteomes" id="UP000016568"/>
    </source>
</evidence>
<name>U2ZVC9_9SPHN</name>
<comment type="caution">
    <text evidence="1">The sequence shown here is derived from an EMBL/GenBank/DDBJ whole genome shotgun (WGS) entry which is preliminary data.</text>
</comment>
<proteinExistence type="predicted"/>
<dbReference type="AlphaFoldDB" id="U2ZVC9"/>
<accession>U2ZVC9</accession>
<protein>
    <submittedName>
        <fullName evidence="1">Uncharacterized protein</fullName>
    </submittedName>
</protein>
<organism evidence="1 2">
    <name type="scientific">Caenibius tardaugens NBRC 16725</name>
    <dbReference type="NCBI Taxonomy" id="1219035"/>
    <lineage>
        <taxon>Bacteria</taxon>
        <taxon>Pseudomonadati</taxon>
        <taxon>Pseudomonadota</taxon>
        <taxon>Alphaproteobacteria</taxon>
        <taxon>Sphingomonadales</taxon>
        <taxon>Erythrobacteraceae</taxon>
        <taxon>Caenibius</taxon>
    </lineage>
</organism>
<gene>
    <name evidence="1" type="ORF">NT2_05_02290</name>
</gene>
<evidence type="ECO:0000313" key="1">
    <source>
        <dbReference type="EMBL" id="GAD49309.1"/>
    </source>
</evidence>
<dbReference type="Proteomes" id="UP000016568">
    <property type="component" value="Unassembled WGS sequence"/>
</dbReference>
<dbReference type="EMBL" id="BASZ01000005">
    <property type="protein sequence ID" value="GAD49309.1"/>
    <property type="molecule type" value="Genomic_DNA"/>
</dbReference>
<keyword evidence="2" id="KW-1185">Reference proteome</keyword>